<gene>
    <name evidence="3" type="ORF">H8N03_00935</name>
</gene>
<proteinExistence type="inferred from homology"/>
<reference evidence="3" key="1">
    <citation type="submission" date="2020-08" db="EMBL/GenBank/DDBJ databases">
        <title>Ramlibacter sp. USB13 16S ribosomal RNA gene genome sequencing and assembly.</title>
        <authorList>
            <person name="Kang M."/>
        </authorList>
    </citation>
    <scope>NUCLEOTIDE SEQUENCE</scope>
    <source>
        <strain evidence="3">USB13</strain>
    </source>
</reference>
<protein>
    <submittedName>
        <fullName evidence="3">Tripartite tricarboxylate transporter substrate binding protein</fullName>
    </submittedName>
</protein>
<dbReference type="InterPro" id="IPR005064">
    <property type="entry name" value="BUG"/>
</dbReference>
<accession>A0A923MMQ6</accession>
<name>A0A923MMQ6_9BURK</name>
<feature type="signal peptide" evidence="2">
    <location>
        <begin position="1"/>
        <end position="30"/>
    </location>
</feature>
<sequence>MTFDSRSGRIGRRSVLALGLSALAARGAFAQSWPERPIKMIVPFPPGGGADNAARAFGEKLATLLGQPVVIDNRPGASGNIGAELAARAAADGYTLLFGNEFLATNPALFKSLRFDSIRDFVPVARVASSASAIAVHPSVPAKTLKELIALAKTKSLNYASPGVGTGPHLYGQLMALNTGAKLNHVPYKGTAPAMADTVGGQVDFIISTAAPMVPYAQSGKLRVLAVTGAQRTNDLPDVPTAIESGIVADPYEVWYGVLAPSAVPKPVLAKLQQVSEQAMRDPELVGRLNKAGYDVRVVAPDQFGAEIRRDMERWTRVVQQARIERE</sequence>
<dbReference type="CDD" id="cd13578">
    <property type="entry name" value="PBP2_Bug27"/>
    <property type="match status" value="1"/>
</dbReference>
<comment type="similarity">
    <text evidence="1">Belongs to the UPF0065 (bug) family.</text>
</comment>
<evidence type="ECO:0000313" key="3">
    <source>
        <dbReference type="EMBL" id="MBC5781486.1"/>
    </source>
</evidence>
<keyword evidence="2" id="KW-0732">Signal</keyword>
<dbReference type="PANTHER" id="PTHR42928">
    <property type="entry name" value="TRICARBOXYLATE-BINDING PROTEIN"/>
    <property type="match status" value="1"/>
</dbReference>
<evidence type="ECO:0000313" key="4">
    <source>
        <dbReference type="Proteomes" id="UP000608513"/>
    </source>
</evidence>
<dbReference type="Proteomes" id="UP000608513">
    <property type="component" value="Unassembled WGS sequence"/>
</dbReference>
<dbReference type="SUPFAM" id="SSF53850">
    <property type="entry name" value="Periplasmic binding protein-like II"/>
    <property type="match status" value="1"/>
</dbReference>
<evidence type="ECO:0000256" key="1">
    <source>
        <dbReference type="ARBA" id="ARBA00006987"/>
    </source>
</evidence>
<organism evidence="3 4">
    <name type="scientific">Ramlibacter cellulosilyticus</name>
    <dbReference type="NCBI Taxonomy" id="2764187"/>
    <lineage>
        <taxon>Bacteria</taxon>
        <taxon>Pseudomonadati</taxon>
        <taxon>Pseudomonadota</taxon>
        <taxon>Betaproteobacteria</taxon>
        <taxon>Burkholderiales</taxon>
        <taxon>Comamonadaceae</taxon>
        <taxon>Ramlibacter</taxon>
    </lineage>
</organism>
<comment type="caution">
    <text evidence="3">The sequence shown here is derived from an EMBL/GenBank/DDBJ whole genome shotgun (WGS) entry which is preliminary data.</text>
</comment>
<dbReference type="Gene3D" id="3.40.190.150">
    <property type="entry name" value="Bordetella uptake gene, domain 1"/>
    <property type="match status" value="1"/>
</dbReference>
<dbReference type="Gene3D" id="3.40.190.10">
    <property type="entry name" value="Periplasmic binding protein-like II"/>
    <property type="match status" value="1"/>
</dbReference>
<dbReference type="Pfam" id="PF03401">
    <property type="entry name" value="TctC"/>
    <property type="match status" value="1"/>
</dbReference>
<feature type="chain" id="PRO_5037847724" evidence="2">
    <location>
        <begin position="31"/>
        <end position="327"/>
    </location>
</feature>
<dbReference type="PANTHER" id="PTHR42928:SF5">
    <property type="entry name" value="BLR1237 PROTEIN"/>
    <property type="match status" value="1"/>
</dbReference>
<dbReference type="PIRSF" id="PIRSF017082">
    <property type="entry name" value="YflP"/>
    <property type="match status" value="1"/>
</dbReference>
<dbReference type="EMBL" id="JACORT010000001">
    <property type="protein sequence ID" value="MBC5781486.1"/>
    <property type="molecule type" value="Genomic_DNA"/>
</dbReference>
<keyword evidence="4" id="KW-1185">Reference proteome</keyword>
<dbReference type="InterPro" id="IPR042100">
    <property type="entry name" value="Bug_dom1"/>
</dbReference>
<evidence type="ECO:0000256" key="2">
    <source>
        <dbReference type="SAM" id="SignalP"/>
    </source>
</evidence>
<dbReference type="RefSeq" id="WP_187074242.1">
    <property type="nucleotide sequence ID" value="NZ_JACORT010000001.1"/>
</dbReference>
<dbReference type="AlphaFoldDB" id="A0A923MMQ6"/>